<feature type="domain" description="HAMP" evidence="13">
    <location>
        <begin position="184"/>
        <end position="241"/>
    </location>
</feature>
<protein>
    <recommendedName>
        <fullName evidence="3">histidine kinase</fullName>
        <ecNumber evidence="3">2.7.13.3</ecNumber>
    </recommendedName>
</protein>
<dbReference type="SMART" id="SM00387">
    <property type="entry name" value="HATPase_c"/>
    <property type="match status" value="1"/>
</dbReference>
<evidence type="ECO:0000256" key="8">
    <source>
        <dbReference type="ARBA" id="ARBA00022989"/>
    </source>
</evidence>
<dbReference type="InterPro" id="IPR003594">
    <property type="entry name" value="HATPase_dom"/>
</dbReference>
<evidence type="ECO:0000313" key="14">
    <source>
        <dbReference type="EMBL" id="MTD55833.1"/>
    </source>
</evidence>
<evidence type="ECO:0000256" key="1">
    <source>
        <dbReference type="ARBA" id="ARBA00000085"/>
    </source>
</evidence>
<dbReference type="EMBL" id="WMBA01000026">
    <property type="protein sequence ID" value="MTD55833.1"/>
    <property type="molecule type" value="Genomic_DNA"/>
</dbReference>
<dbReference type="InterPro" id="IPR004358">
    <property type="entry name" value="Sig_transdc_His_kin-like_C"/>
</dbReference>
<dbReference type="Gene3D" id="3.30.565.10">
    <property type="entry name" value="Histidine kinase-like ATPase, C-terminal domain"/>
    <property type="match status" value="1"/>
</dbReference>
<evidence type="ECO:0000256" key="3">
    <source>
        <dbReference type="ARBA" id="ARBA00012438"/>
    </source>
</evidence>
<comment type="caution">
    <text evidence="14">The sequence shown here is derived from an EMBL/GenBank/DDBJ whole genome shotgun (WGS) entry which is preliminary data.</text>
</comment>
<keyword evidence="10 11" id="KW-0472">Membrane</keyword>
<evidence type="ECO:0000256" key="6">
    <source>
        <dbReference type="ARBA" id="ARBA00022692"/>
    </source>
</evidence>
<gene>
    <name evidence="14" type="ORF">GKO32_17895</name>
</gene>
<evidence type="ECO:0000256" key="11">
    <source>
        <dbReference type="SAM" id="Phobius"/>
    </source>
</evidence>
<name>A0A6N7Z2F8_9PSEU</name>
<dbReference type="InterPro" id="IPR005467">
    <property type="entry name" value="His_kinase_dom"/>
</dbReference>
<feature type="domain" description="Histidine kinase" evidence="12">
    <location>
        <begin position="249"/>
        <end position="460"/>
    </location>
</feature>
<dbReference type="EC" id="2.7.13.3" evidence="3"/>
<dbReference type="CDD" id="cd00075">
    <property type="entry name" value="HATPase"/>
    <property type="match status" value="1"/>
</dbReference>
<evidence type="ECO:0000256" key="7">
    <source>
        <dbReference type="ARBA" id="ARBA00022777"/>
    </source>
</evidence>
<reference evidence="14 15" key="1">
    <citation type="submission" date="2019-11" db="EMBL/GenBank/DDBJ databases">
        <title>Draft genome of Amycolatopsis RM579.</title>
        <authorList>
            <person name="Duangmal K."/>
            <person name="Mingma R."/>
        </authorList>
    </citation>
    <scope>NUCLEOTIDE SEQUENCE [LARGE SCALE GENOMIC DNA]</scope>
    <source>
        <strain evidence="14 15">RM579</strain>
    </source>
</reference>
<keyword evidence="5" id="KW-0808">Transferase</keyword>
<dbReference type="Pfam" id="PF02518">
    <property type="entry name" value="HATPase_c"/>
    <property type="match status" value="1"/>
</dbReference>
<dbReference type="Proteomes" id="UP000440096">
    <property type="component" value="Unassembled WGS sequence"/>
</dbReference>
<dbReference type="InterPro" id="IPR003661">
    <property type="entry name" value="HisK_dim/P_dom"/>
</dbReference>
<dbReference type="PROSITE" id="PS50109">
    <property type="entry name" value="HIS_KIN"/>
    <property type="match status" value="1"/>
</dbReference>
<keyword evidence="4" id="KW-0597">Phosphoprotein</keyword>
<evidence type="ECO:0000259" key="13">
    <source>
        <dbReference type="PROSITE" id="PS50885"/>
    </source>
</evidence>
<dbReference type="SMART" id="SM00304">
    <property type="entry name" value="HAMP"/>
    <property type="match status" value="1"/>
</dbReference>
<evidence type="ECO:0000256" key="2">
    <source>
        <dbReference type="ARBA" id="ARBA00004236"/>
    </source>
</evidence>
<proteinExistence type="predicted"/>
<comment type="catalytic activity">
    <reaction evidence="1">
        <text>ATP + protein L-histidine = ADP + protein N-phospho-L-histidine.</text>
        <dbReference type="EC" id="2.7.13.3"/>
    </reaction>
</comment>
<evidence type="ECO:0000256" key="5">
    <source>
        <dbReference type="ARBA" id="ARBA00022679"/>
    </source>
</evidence>
<keyword evidence="7" id="KW-0418">Kinase</keyword>
<dbReference type="AlphaFoldDB" id="A0A6N7Z2F8"/>
<dbReference type="InterPro" id="IPR036890">
    <property type="entry name" value="HATPase_C_sf"/>
</dbReference>
<evidence type="ECO:0000256" key="10">
    <source>
        <dbReference type="ARBA" id="ARBA00023136"/>
    </source>
</evidence>
<accession>A0A6N7Z2F8</accession>
<evidence type="ECO:0000259" key="12">
    <source>
        <dbReference type="PROSITE" id="PS50109"/>
    </source>
</evidence>
<dbReference type="InterPro" id="IPR050428">
    <property type="entry name" value="TCS_sensor_his_kinase"/>
</dbReference>
<dbReference type="SUPFAM" id="SSF55874">
    <property type="entry name" value="ATPase domain of HSP90 chaperone/DNA topoisomerase II/histidine kinase"/>
    <property type="match status" value="1"/>
</dbReference>
<comment type="subcellular location">
    <subcellularLocation>
        <location evidence="2">Cell membrane</location>
    </subcellularLocation>
</comment>
<dbReference type="SMART" id="SM00388">
    <property type="entry name" value="HisKA"/>
    <property type="match status" value="1"/>
</dbReference>
<organism evidence="14 15">
    <name type="scientific">Amycolatopsis pithecellobii</name>
    <dbReference type="NCBI Taxonomy" id="664692"/>
    <lineage>
        <taxon>Bacteria</taxon>
        <taxon>Bacillati</taxon>
        <taxon>Actinomycetota</taxon>
        <taxon>Actinomycetes</taxon>
        <taxon>Pseudonocardiales</taxon>
        <taxon>Pseudonocardiaceae</taxon>
        <taxon>Amycolatopsis</taxon>
    </lineage>
</organism>
<dbReference type="Pfam" id="PF00672">
    <property type="entry name" value="HAMP"/>
    <property type="match status" value="1"/>
</dbReference>
<dbReference type="CDD" id="cd06225">
    <property type="entry name" value="HAMP"/>
    <property type="match status" value="1"/>
</dbReference>
<dbReference type="GO" id="GO:0005886">
    <property type="term" value="C:plasma membrane"/>
    <property type="evidence" value="ECO:0007669"/>
    <property type="project" value="UniProtKB-SubCell"/>
</dbReference>
<dbReference type="InterPro" id="IPR003660">
    <property type="entry name" value="HAMP_dom"/>
</dbReference>
<evidence type="ECO:0000313" key="15">
    <source>
        <dbReference type="Proteomes" id="UP000440096"/>
    </source>
</evidence>
<dbReference type="InterPro" id="IPR036097">
    <property type="entry name" value="HisK_dim/P_sf"/>
</dbReference>
<dbReference type="Gene3D" id="1.10.287.130">
    <property type="match status" value="1"/>
</dbReference>
<keyword evidence="6 11" id="KW-0812">Transmembrane</keyword>
<sequence length="460" mass="49109">MRSRLLPVMLSLVVTVLLGLGIPLAISLANSELQRMFLDRLTITERLASLAQRPLVDGQATRIGLVLDRYDEVYGITSLIVDRDGKQIAGTTGPASTDPAVRSTLEGALAGRQPENTGTVMPWVSRPMVMAEPVMVDGEVRGAVVTISPTATLRERVLVWWALVLAGALVALAVAIMLALPVVHWILRPIHRLDEATGRVAKAVAEGETFAPSATDTGPPELRQLARSFDDMAASVSDVLAAQRAFVADASHQLRNPLTALNIRLRNLDEAVTKDGISEYTAAVSEAQRLNEVLDGLLTLARTETGSSVPTVTDASAALEERVHAWRPVAAARDVELVSDIPKGLSVRAVPRAVGAILDALLDNAVKFSVGHEPSKVEVVARRLGSRVTISVRDHGPGLDPSELDRATDRFWRSPAQQNVSGSGLGLAIVRQIADRSHGKLRLDLPEGGGLRVSVELPAS</sequence>
<dbReference type="PANTHER" id="PTHR45436:SF5">
    <property type="entry name" value="SENSOR HISTIDINE KINASE TRCS"/>
    <property type="match status" value="1"/>
</dbReference>
<dbReference type="Pfam" id="PF00512">
    <property type="entry name" value="HisKA"/>
    <property type="match status" value="1"/>
</dbReference>
<evidence type="ECO:0000256" key="4">
    <source>
        <dbReference type="ARBA" id="ARBA00022553"/>
    </source>
</evidence>
<keyword evidence="8 11" id="KW-1133">Transmembrane helix</keyword>
<dbReference type="CDD" id="cd00082">
    <property type="entry name" value="HisKA"/>
    <property type="match status" value="1"/>
</dbReference>
<dbReference type="PANTHER" id="PTHR45436">
    <property type="entry name" value="SENSOR HISTIDINE KINASE YKOH"/>
    <property type="match status" value="1"/>
</dbReference>
<dbReference type="PRINTS" id="PR00344">
    <property type="entry name" value="BCTRLSENSOR"/>
</dbReference>
<keyword evidence="15" id="KW-1185">Reference proteome</keyword>
<keyword evidence="9" id="KW-0902">Two-component regulatory system</keyword>
<dbReference type="GO" id="GO:0000155">
    <property type="term" value="F:phosphorelay sensor kinase activity"/>
    <property type="evidence" value="ECO:0007669"/>
    <property type="project" value="InterPro"/>
</dbReference>
<dbReference type="Gene3D" id="6.10.340.10">
    <property type="match status" value="1"/>
</dbReference>
<dbReference type="SUPFAM" id="SSF47384">
    <property type="entry name" value="Homodimeric domain of signal transducing histidine kinase"/>
    <property type="match status" value="1"/>
</dbReference>
<dbReference type="PROSITE" id="PS50885">
    <property type="entry name" value="HAMP"/>
    <property type="match status" value="1"/>
</dbReference>
<dbReference type="RefSeq" id="WP_312868034.1">
    <property type="nucleotide sequence ID" value="NZ_WMBA01000026.1"/>
</dbReference>
<evidence type="ECO:0000256" key="9">
    <source>
        <dbReference type="ARBA" id="ARBA00023012"/>
    </source>
</evidence>
<feature type="transmembrane region" description="Helical" evidence="11">
    <location>
        <begin position="158"/>
        <end position="183"/>
    </location>
</feature>